<reference evidence="3" key="1">
    <citation type="submission" date="2018-02" db="EMBL/GenBank/DDBJ databases">
        <authorList>
            <person name="Cohen D.B."/>
            <person name="Kent A.D."/>
        </authorList>
    </citation>
    <scope>NUCLEOTIDE SEQUENCE</scope>
</reference>
<evidence type="ECO:0000256" key="1">
    <source>
        <dbReference type="SAM" id="MobiDB-lite"/>
    </source>
</evidence>
<feature type="domain" description="Reverse transcriptase Ty1/copia-type" evidence="2">
    <location>
        <begin position="262"/>
        <end position="504"/>
    </location>
</feature>
<organism evidence="3">
    <name type="scientific">Fagus sylvatica</name>
    <name type="common">Beechnut</name>
    <dbReference type="NCBI Taxonomy" id="28930"/>
    <lineage>
        <taxon>Eukaryota</taxon>
        <taxon>Viridiplantae</taxon>
        <taxon>Streptophyta</taxon>
        <taxon>Embryophyta</taxon>
        <taxon>Tracheophyta</taxon>
        <taxon>Spermatophyta</taxon>
        <taxon>Magnoliopsida</taxon>
        <taxon>eudicotyledons</taxon>
        <taxon>Gunneridae</taxon>
        <taxon>Pentapetalae</taxon>
        <taxon>rosids</taxon>
        <taxon>fabids</taxon>
        <taxon>Fagales</taxon>
        <taxon>Fagaceae</taxon>
        <taxon>Fagus</taxon>
    </lineage>
</organism>
<feature type="compositionally biased region" description="Acidic residues" evidence="1">
    <location>
        <begin position="190"/>
        <end position="208"/>
    </location>
</feature>
<accession>A0A2N9HLJ5</accession>
<dbReference type="InterPro" id="IPR043502">
    <property type="entry name" value="DNA/RNA_pol_sf"/>
</dbReference>
<name>A0A2N9HLJ5_FAGSY</name>
<evidence type="ECO:0000259" key="2">
    <source>
        <dbReference type="Pfam" id="PF07727"/>
    </source>
</evidence>
<evidence type="ECO:0000313" key="3">
    <source>
        <dbReference type="EMBL" id="SPD15027.1"/>
    </source>
</evidence>
<dbReference type="SUPFAM" id="SSF56672">
    <property type="entry name" value="DNA/RNA polymerases"/>
    <property type="match status" value="1"/>
</dbReference>
<dbReference type="InterPro" id="IPR013103">
    <property type="entry name" value="RVT_2"/>
</dbReference>
<dbReference type="Pfam" id="PF07727">
    <property type="entry name" value="RVT_2"/>
    <property type="match status" value="1"/>
</dbReference>
<feature type="region of interest" description="Disordered" evidence="1">
    <location>
        <begin position="181"/>
        <end position="208"/>
    </location>
</feature>
<sequence>MDPLRRLGIYVGFDSLSIIRYLEPLTGDIFKARFDDCHFNETIFPPLGGEKSLPEARQEITWNVSTLSHLDPCTNQSELEVQRIIHLQGIANQLPHVFTNSKKIVKSHIPATNNPARIEVLEGQLINIAANVSKTRLKRGRPVGAKDKIPWKRKTQEKQVAALEEAIPMKQATNTINLSRNCAHKSPENEPPEEGTLEELSPEEEQVPENDEISIHYVKVMIMKLNHKLSNNVDVEMIGQSGKKAIQAELNSLLKREVFGPIVQIPEGVMPVGYKWVFVRKRNEKNEIIRYKARLVAQGFSQRPGIDYEETYSPVMDAITFRFLISLIVTENLDMRLMDVVTAYLYGSLDNDIYMKIPEGYKLPEAYNSKSRNMYSIKLQRSLYGLKQSGHMWYNRFSEYLLKEGFENNPICPCVFIKKSKSGFAIVLVYVDDLNCVGTPEELTKTADYLKNEFEMKNLSKTKFCLGLQIEHLPDGIFIHQSTYIEKVLKHFHMDKAHPLSTLMVVRSLDVKKDPFRPQEVGEETLGPKVPYLSAIRCFDVPCKLHTI</sequence>
<dbReference type="EMBL" id="OIVN01004024">
    <property type="protein sequence ID" value="SPD15027.1"/>
    <property type="molecule type" value="Genomic_DNA"/>
</dbReference>
<gene>
    <name evidence="3" type="ORF">FSB_LOCUS42909</name>
</gene>
<dbReference type="AlphaFoldDB" id="A0A2N9HLJ5"/>
<proteinExistence type="predicted"/>
<protein>
    <recommendedName>
        <fullName evidence="2">Reverse transcriptase Ty1/copia-type domain-containing protein</fullName>
    </recommendedName>
</protein>